<organism evidence="1 2">
    <name type="scientific">Echinicola soli</name>
    <dbReference type="NCBI Taxonomy" id="2591634"/>
    <lineage>
        <taxon>Bacteria</taxon>
        <taxon>Pseudomonadati</taxon>
        <taxon>Bacteroidota</taxon>
        <taxon>Cytophagia</taxon>
        <taxon>Cytophagales</taxon>
        <taxon>Cyclobacteriaceae</taxon>
        <taxon>Echinicola</taxon>
    </lineage>
</organism>
<name>A0A514CGF1_9BACT</name>
<evidence type="ECO:0000313" key="1">
    <source>
        <dbReference type="EMBL" id="QDH78734.1"/>
    </source>
</evidence>
<accession>A0A514CGF1</accession>
<dbReference type="OrthoDB" id="67788at2"/>
<sequence length="62" mass="7061">MTRLSKYITAFHRIKQGSTKIGPAPHKSVFLLTLIDLIERGMITQNQFLVDADLVATFQSIW</sequence>
<reference evidence="1 2" key="1">
    <citation type="submission" date="2019-06" db="EMBL/GenBank/DDBJ databases">
        <title>Echinicola alkalisoli sp. nov. isolated from saline soil.</title>
        <authorList>
            <person name="Sun J.-Q."/>
            <person name="Xu L."/>
        </authorList>
    </citation>
    <scope>NUCLEOTIDE SEQUENCE [LARGE SCALE GENOMIC DNA]</scope>
    <source>
        <strain evidence="1 2">LN3S3</strain>
    </source>
</reference>
<evidence type="ECO:0000313" key="2">
    <source>
        <dbReference type="Proteomes" id="UP000316614"/>
    </source>
</evidence>
<protein>
    <submittedName>
        <fullName evidence="1">Uncharacterized protein</fullName>
    </submittedName>
</protein>
<dbReference type="Proteomes" id="UP000316614">
    <property type="component" value="Chromosome"/>
</dbReference>
<dbReference type="EMBL" id="CP041253">
    <property type="protein sequence ID" value="QDH78734.1"/>
    <property type="molecule type" value="Genomic_DNA"/>
</dbReference>
<gene>
    <name evidence="1" type="ORF">FKX85_06665</name>
</gene>
<dbReference type="RefSeq" id="WP_141613988.1">
    <property type="nucleotide sequence ID" value="NZ_CP041253.1"/>
</dbReference>
<keyword evidence="2" id="KW-1185">Reference proteome</keyword>
<dbReference type="KEGG" id="echi:FKX85_06665"/>
<dbReference type="AlphaFoldDB" id="A0A514CGF1"/>
<proteinExistence type="predicted"/>